<evidence type="ECO:0000313" key="2">
    <source>
        <dbReference type="Proteomes" id="UP001589733"/>
    </source>
</evidence>
<accession>A0ABV6AT70</accession>
<reference evidence="1 2" key="1">
    <citation type="submission" date="2024-09" db="EMBL/GenBank/DDBJ databases">
        <authorList>
            <person name="Sun Q."/>
            <person name="Mori K."/>
        </authorList>
    </citation>
    <scope>NUCLEOTIDE SEQUENCE [LARGE SCALE GENOMIC DNA]</scope>
    <source>
        <strain evidence="1 2">JCM 13503</strain>
    </source>
</reference>
<evidence type="ECO:0000313" key="1">
    <source>
        <dbReference type="EMBL" id="MFB9990703.1"/>
    </source>
</evidence>
<dbReference type="EMBL" id="JBHLYR010000008">
    <property type="protein sequence ID" value="MFB9990703.1"/>
    <property type="molecule type" value="Genomic_DNA"/>
</dbReference>
<evidence type="ECO:0008006" key="3">
    <source>
        <dbReference type="Google" id="ProtNLM"/>
    </source>
</evidence>
<protein>
    <recommendedName>
        <fullName evidence="3">DUF1440 domain-containing protein</fullName>
    </recommendedName>
</protein>
<organism evidence="1 2">
    <name type="scientific">Deinococcus oregonensis</name>
    <dbReference type="NCBI Taxonomy" id="1805970"/>
    <lineage>
        <taxon>Bacteria</taxon>
        <taxon>Thermotogati</taxon>
        <taxon>Deinococcota</taxon>
        <taxon>Deinococci</taxon>
        <taxon>Deinococcales</taxon>
        <taxon>Deinococcaceae</taxon>
        <taxon>Deinococcus</taxon>
    </lineage>
</organism>
<gene>
    <name evidence="1" type="ORF">ACFFLM_01690</name>
</gene>
<dbReference type="RefSeq" id="WP_380004886.1">
    <property type="nucleotide sequence ID" value="NZ_JBHLYR010000008.1"/>
</dbReference>
<keyword evidence="2" id="KW-1185">Reference proteome</keyword>
<comment type="caution">
    <text evidence="1">The sequence shown here is derived from an EMBL/GenBank/DDBJ whole genome shotgun (WGS) entry which is preliminary data.</text>
</comment>
<name>A0ABV6AT70_9DEIO</name>
<sequence>MSALLNAARALLRPTPPTSRVYRDALIGLGAGAVGTLLMGQYWVRVAPVVAGKQEADSGPPQPDTNVISPLEQTHENGESSTAAMGRHLYTAVTHKIPEQGTRQALSEAVHWATGVLGGAAFGAVLAQRQGPVTGLLWGAGLWLVLDETVTPLLGLQDGPRAGNVKTHGNRLGAHLAYGLGLGLSAAVLGRTLPK</sequence>
<dbReference type="Proteomes" id="UP001589733">
    <property type="component" value="Unassembled WGS sequence"/>
</dbReference>
<proteinExistence type="predicted"/>